<keyword evidence="1" id="KW-0472">Membrane</keyword>
<keyword evidence="1" id="KW-0812">Transmembrane</keyword>
<dbReference type="Proteomes" id="UP000618460">
    <property type="component" value="Unassembled WGS sequence"/>
</dbReference>
<feature type="transmembrane region" description="Helical" evidence="1">
    <location>
        <begin position="53"/>
        <end position="73"/>
    </location>
</feature>
<dbReference type="RefSeq" id="WP_117155522.1">
    <property type="nucleotide sequence ID" value="NZ_BMLG01000011.1"/>
</dbReference>
<dbReference type="EMBL" id="BMLG01000011">
    <property type="protein sequence ID" value="GGM34633.1"/>
    <property type="molecule type" value="Genomic_DNA"/>
</dbReference>
<evidence type="ECO:0000256" key="1">
    <source>
        <dbReference type="SAM" id="Phobius"/>
    </source>
</evidence>
<organism evidence="2 3">
    <name type="scientific">Paraliobacillus quinghaiensis</name>
    <dbReference type="NCBI Taxonomy" id="470815"/>
    <lineage>
        <taxon>Bacteria</taxon>
        <taxon>Bacillati</taxon>
        <taxon>Bacillota</taxon>
        <taxon>Bacilli</taxon>
        <taxon>Bacillales</taxon>
        <taxon>Bacillaceae</taxon>
        <taxon>Paraliobacillus</taxon>
    </lineage>
</organism>
<sequence>MWWTITDWFLAIITWIYFLLVVLDLLFSGTYFKKEVKRTKTAHQNKVNAQNTIASIIIIFISLAFWESLRYYLFDESVILTITNWGRWAMSNMG</sequence>
<keyword evidence="1" id="KW-1133">Transmembrane helix</keyword>
<dbReference type="AlphaFoldDB" id="A0A917TRX2"/>
<reference evidence="2" key="1">
    <citation type="journal article" date="2014" name="Int. J. Syst. Evol. Microbiol.">
        <title>Complete genome sequence of Corynebacterium casei LMG S-19264T (=DSM 44701T), isolated from a smear-ripened cheese.</title>
        <authorList>
            <consortium name="US DOE Joint Genome Institute (JGI-PGF)"/>
            <person name="Walter F."/>
            <person name="Albersmeier A."/>
            <person name="Kalinowski J."/>
            <person name="Ruckert C."/>
        </authorList>
    </citation>
    <scope>NUCLEOTIDE SEQUENCE</scope>
    <source>
        <strain evidence="2">CGMCC 1.6333</strain>
    </source>
</reference>
<evidence type="ECO:0000313" key="2">
    <source>
        <dbReference type="EMBL" id="GGM34633.1"/>
    </source>
</evidence>
<proteinExistence type="predicted"/>
<evidence type="ECO:0000313" key="3">
    <source>
        <dbReference type="Proteomes" id="UP000618460"/>
    </source>
</evidence>
<name>A0A917TRX2_9BACI</name>
<comment type="caution">
    <text evidence="2">The sequence shown here is derived from an EMBL/GenBank/DDBJ whole genome shotgun (WGS) entry which is preliminary data.</text>
</comment>
<reference evidence="2" key="2">
    <citation type="submission" date="2020-09" db="EMBL/GenBank/DDBJ databases">
        <authorList>
            <person name="Sun Q."/>
            <person name="Zhou Y."/>
        </authorList>
    </citation>
    <scope>NUCLEOTIDE SEQUENCE</scope>
    <source>
        <strain evidence="2">CGMCC 1.6333</strain>
    </source>
</reference>
<gene>
    <name evidence="2" type="ORF">GCM10011351_20790</name>
</gene>
<accession>A0A917TRX2</accession>
<feature type="transmembrane region" description="Helical" evidence="1">
    <location>
        <begin position="12"/>
        <end position="32"/>
    </location>
</feature>
<protein>
    <submittedName>
        <fullName evidence="2">Uncharacterized protein</fullName>
    </submittedName>
</protein>
<keyword evidence="3" id="KW-1185">Reference proteome</keyword>